<evidence type="ECO:0000259" key="2">
    <source>
        <dbReference type="Pfam" id="PF00903"/>
    </source>
</evidence>
<evidence type="ECO:0000256" key="1">
    <source>
        <dbReference type="ARBA" id="ARBA00007689"/>
    </source>
</evidence>
<evidence type="ECO:0000313" key="5">
    <source>
        <dbReference type="Proteomes" id="UP000536179"/>
    </source>
</evidence>
<dbReference type="PANTHER" id="PTHR35174:SF4">
    <property type="entry name" value="BLL7163 PROTEIN"/>
    <property type="match status" value="1"/>
</dbReference>
<sequence length="281" mass="31034">MKVMVMVKATKDSEAGKLPSEKLLTEMGKFNEQLVDAGIMKAGEGLKPSSEGVRIRFAGSNRTVTDGPFAETKELVAGYWIWEVSSMEEAIDWVKRCPNPMMEDSEIEIRQIYDMAGFAESDPSGEIAKHEQRLTAKLATKSATVQSYLFFDGRCEEALNFYEHAIGATVTMKMRYSESPEPLPEGMVPNGYENKIMHASFNVGEMSLMACDDCTTKPTHDGFRLALSVNTVADADLVFGQLAEGGKIEMPLSQTFWSPRFGMVTDPFGVGWMVMVAGECE</sequence>
<dbReference type="Gene3D" id="3.10.180.10">
    <property type="entry name" value="2,3-Dihydroxybiphenyl 1,2-Dioxygenase, domain 1"/>
    <property type="match status" value="1"/>
</dbReference>
<keyword evidence="5" id="KW-1185">Reference proteome</keyword>
<dbReference type="InterPro" id="IPR029068">
    <property type="entry name" value="Glyas_Bleomycin-R_OHBP_Dase"/>
</dbReference>
<dbReference type="InterPro" id="IPR005545">
    <property type="entry name" value="YCII"/>
</dbReference>
<dbReference type="InterPro" id="IPR028973">
    <property type="entry name" value="PhnB-like"/>
</dbReference>
<feature type="domain" description="Glyoxalase/fosfomycin resistance/dioxygenase" evidence="2">
    <location>
        <begin position="148"/>
        <end position="273"/>
    </location>
</feature>
<dbReference type="InterPro" id="IPR011008">
    <property type="entry name" value="Dimeric_a/b-barrel"/>
</dbReference>
<dbReference type="Pfam" id="PF00903">
    <property type="entry name" value="Glyoxalase"/>
    <property type="match status" value="1"/>
</dbReference>
<dbReference type="Gene3D" id="3.30.70.1060">
    <property type="entry name" value="Dimeric alpha+beta barrel"/>
    <property type="match status" value="1"/>
</dbReference>
<accession>A0A7W5DZ27</accession>
<reference evidence="4 5" key="1">
    <citation type="submission" date="2020-08" db="EMBL/GenBank/DDBJ databases">
        <title>Genomic Encyclopedia of Type Strains, Phase III (KMG-III): the genomes of soil and plant-associated and newly described type strains.</title>
        <authorList>
            <person name="Whitman W."/>
        </authorList>
    </citation>
    <scope>NUCLEOTIDE SEQUENCE [LARGE SCALE GENOMIC DNA]</scope>
    <source>
        <strain evidence="4 5">CECT 8075</strain>
    </source>
</reference>
<proteinExistence type="inferred from homology"/>
<dbReference type="InterPro" id="IPR004360">
    <property type="entry name" value="Glyas_Fos-R_dOase_dom"/>
</dbReference>
<dbReference type="Proteomes" id="UP000536179">
    <property type="component" value="Unassembled WGS sequence"/>
</dbReference>
<dbReference type="CDD" id="cd06588">
    <property type="entry name" value="PhnB_like"/>
    <property type="match status" value="1"/>
</dbReference>
<dbReference type="RefSeq" id="WP_184305187.1">
    <property type="nucleotide sequence ID" value="NZ_JACHXU010000007.1"/>
</dbReference>
<dbReference type="SUPFAM" id="SSF54593">
    <property type="entry name" value="Glyoxalase/Bleomycin resistance protein/Dihydroxybiphenyl dioxygenase"/>
    <property type="match status" value="1"/>
</dbReference>
<organism evidence="4 5">
    <name type="scientific">Aporhodopirellula rubra</name>
    <dbReference type="NCBI Taxonomy" id="980271"/>
    <lineage>
        <taxon>Bacteria</taxon>
        <taxon>Pseudomonadati</taxon>
        <taxon>Planctomycetota</taxon>
        <taxon>Planctomycetia</taxon>
        <taxon>Pirellulales</taxon>
        <taxon>Pirellulaceae</taxon>
        <taxon>Aporhodopirellula</taxon>
    </lineage>
</organism>
<dbReference type="EMBL" id="JACHXU010000007">
    <property type="protein sequence ID" value="MBB3206758.1"/>
    <property type="molecule type" value="Genomic_DNA"/>
</dbReference>
<dbReference type="Pfam" id="PF03795">
    <property type="entry name" value="YCII"/>
    <property type="match status" value="1"/>
</dbReference>
<comment type="similarity">
    <text evidence="1">Belongs to the YciI family.</text>
</comment>
<feature type="domain" description="YCII-related" evidence="3">
    <location>
        <begin position="1"/>
        <end position="115"/>
    </location>
</feature>
<dbReference type="PANTHER" id="PTHR35174">
    <property type="entry name" value="BLL7171 PROTEIN-RELATED"/>
    <property type="match status" value="1"/>
</dbReference>
<gene>
    <name evidence="4" type="ORF">FHS27_002570</name>
</gene>
<evidence type="ECO:0000313" key="4">
    <source>
        <dbReference type="EMBL" id="MBB3206758.1"/>
    </source>
</evidence>
<name>A0A7W5DZ27_9BACT</name>
<protein>
    <submittedName>
        <fullName evidence="4">Putative glyoxalase superfamily protein PhnB</fullName>
    </submittedName>
</protein>
<dbReference type="AlphaFoldDB" id="A0A7W5DZ27"/>
<comment type="caution">
    <text evidence="4">The sequence shown here is derived from an EMBL/GenBank/DDBJ whole genome shotgun (WGS) entry which is preliminary data.</text>
</comment>
<evidence type="ECO:0000259" key="3">
    <source>
        <dbReference type="Pfam" id="PF03795"/>
    </source>
</evidence>
<dbReference type="SUPFAM" id="SSF54909">
    <property type="entry name" value="Dimeric alpha+beta barrel"/>
    <property type="match status" value="1"/>
</dbReference>